<comment type="similarity">
    <text evidence="1">Belongs to the transposase 8 family.</text>
</comment>
<dbReference type="SUPFAM" id="SSF46689">
    <property type="entry name" value="Homeodomain-like"/>
    <property type="match status" value="1"/>
</dbReference>
<dbReference type="EMBL" id="CP165628">
    <property type="protein sequence ID" value="XDU74385.1"/>
    <property type="molecule type" value="Genomic_DNA"/>
</dbReference>
<dbReference type="InterPro" id="IPR009057">
    <property type="entry name" value="Homeodomain-like_sf"/>
</dbReference>
<reference evidence="3" key="1">
    <citation type="submission" date="2024-07" db="EMBL/GenBank/DDBJ databases">
        <authorList>
            <person name="Biller S.J."/>
        </authorList>
    </citation>
    <scope>NUCLEOTIDE SEQUENCE</scope>
    <source>
        <strain evidence="3">WC2420</strain>
    </source>
</reference>
<dbReference type="RefSeq" id="WP_369790563.1">
    <property type="nucleotide sequence ID" value="NZ_CP165628.1"/>
</dbReference>
<sequence length="90" mass="10273">MNRSRFSEKEMKFIVGQAEKGAKISDICHIMNISPATFYNWKSKYTSGNNANYKKNLEGTLEIEKLKDKIQQLENDKKVLLSLLSSSNKG</sequence>
<gene>
    <name evidence="3" type="ORF">AB3G37_10050</name>
</gene>
<keyword evidence="2" id="KW-0175">Coiled coil</keyword>
<evidence type="ECO:0000256" key="2">
    <source>
        <dbReference type="SAM" id="Coils"/>
    </source>
</evidence>
<dbReference type="PANTHER" id="PTHR33609:SF1">
    <property type="entry name" value="TRANSPOSASE"/>
    <property type="match status" value="1"/>
</dbReference>
<dbReference type="GO" id="GO:0004803">
    <property type="term" value="F:transposase activity"/>
    <property type="evidence" value="ECO:0007669"/>
    <property type="project" value="InterPro"/>
</dbReference>
<accession>A0AB39VVF7</accession>
<dbReference type="InterPro" id="IPR002514">
    <property type="entry name" value="Transposase_8"/>
</dbReference>
<dbReference type="Pfam" id="PF01527">
    <property type="entry name" value="HTH_Tnp_1"/>
    <property type="match status" value="1"/>
</dbReference>
<feature type="coiled-coil region" evidence="2">
    <location>
        <begin position="56"/>
        <end position="83"/>
    </location>
</feature>
<evidence type="ECO:0000256" key="1">
    <source>
        <dbReference type="ARBA" id="ARBA00009964"/>
    </source>
</evidence>
<evidence type="ECO:0000313" key="3">
    <source>
        <dbReference type="EMBL" id="XDU74385.1"/>
    </source>
</evidence>
<name>A0AB39VVF7_9GAMM</name>
<dbReference type="GO" id="GO:0006313">
    <property type="term" value="P:DNA transposition"/>
    <property type="evidence" value="ECO:0007669"/>
    <property type="project" value="InterPro"/>
</dbReference>
<dbReference type="GO" id="GO:0003677">
    <property type="term" value="F:DNA binding"/>
    <property type="evidence" value="ECO:0007669"/>
    <property type="project" value="InterPro"/>
</dbReference>
<protein>
    <submittedName>
        <fullName evidence="3">Transposase</fullName>
    </submittedName>
</protein>
<dbReference type="InterPro" id="IPR052546">
    <property type="entry name" value="Transposase_8_domain"/>
</dbReference>
<dbReference type="AlphaFoldDB" id="A0AB39VVF7"/>
<proteinExistence type="inferred from homology"/>
<organism evidence="3">
    <name type="scientific">Rouxiella sp. WC2420</name>
    <dbReference type="NCBI Taxonomy" id="3234145"/>
    <lineage>
        <taxon>Bacteria</taxon>
        <taxon>Pseudomonadati</taxon>
        <taxon>Pseudomonadota</taxon>
        <taxon>Gammaproteobacteria</taxon>
        <taxon>Enterobacterales</taxon>
        <taxon>Yersiniaceae</taxon>
        <taxon>Rouxiella</taxon>
    </lineage>
</organism>
<dbReference type="PANTHER" id="PTHR33609">
    <property type="entry name" value="LOW CALCIUM RESPONSE LOCUS PROTEIN S"/>
    <property type="match status" value="1"/>
</dbReference>